<proteinExistence type="predicted"/>
<dbReference type="PANTHER" id="PTHR30036">
    <property type="entry name" value="D-XYLOSE-BINDING PERIPLASMIC PROTEIN"/>
    <property type="match status" value="1"/>
</dbReference>
<gene>
    <name evidence="4" type="ORF">GCM10023147_18640</name>
</gene>
<keyword evidence="2" id="KW-0732">Signal</keyword>
<dbReference type="EMBL" id="BAABFR010000023">
    <property type="protein sequence ID" value="GAA4390576.1"/>
    <property type="molecule type" value="Genomic_DNA"/>
</dbReference>
<comment type="caution">
    <text evidence="4">The sequence shown here is derived from an EMBL/GenBank/DDBJ whole genome shotgun (WGS) entry which is preliminary data.</text>
</comment>
<protein>
    <submittedName>
        <fullName evidence="4">Autoinducer 2 ABC transporter substrate-binding protein</fullName>
    </submittedName>
</protein>
<feature type="chain" id="PRO_5045825317" evidence="2">
    <location>
        <begin position="30"/>
        <end position="342"/>
    </location>
</feature>
<feature type="domain" description="Periplasmic binding protein" evidence="3">
    <location>
        <begin position="44"/>
        <end position="300"/>
    </location>
</feature>
<keyword evidence="5" id="KW-1185">Reference proteome</keyword>
<evidence type="ECO:0000313" key="4">
    <source>
        <dbReference type="EMBL" id="GAA4390576.1"/>
    </source>
</evidence>
<dbReference type="InterPro" id="IPR050555">
    <property type="entry name" value="Bact_Solute-Bind_Prot2"/>
</dbReference>
<accession>A0ABP8JGM6</accession>
<dbReference type="InterPro" id="IPR028082">
    <property type="entry name" value="Peripla_BP_I"/>
</dbReference>
<dbReference type="Proteomes" id="UP001500635">
    <property type="component" value="Unassembled WGS sequence"/>
</dbReference>
<evidence type="ECO:0000259" key="3">
    <source>
        <dbReference type="Pfam" id="PF13407"/>
    </source>
</evidence>
<evidence type="ECO:0000313" key="5">
    <source>
        <dbReference type="Proteomes" id="UP001500635"/>
    </source>
</evidence>
<comment type="subcellular location">
    <subcellularLocation>
        <location evidence="1">Cell envelope</location>
    </subcellularLocation>
</comment>
<dbReference type="Pfam" id="PF13407">
    <property type="entry name" value="Peripla_BP_4"/>
    <property type="match status" value="1"/>
</dbReference>
<dbReference type="RefSeq" id="WP_344994197.1">
    <property type="nucleotide sequence ID" value="NZ_BAABFR010000023.1"/>
</dbReference>
<sequence>MKKRILAPGSAIAAVALVLAGCSSTPSSSAVNGKSGSASGGVRVAFVSQVEGIPYFNGFHAGASKEAAKLGITYTQSGPSTSDATQQVQILNNFVSQGYNAVSISPLDPTSINNAIAKAQAAGTKVITADADAPKSSRSVFVSQATDMALGATVMDELAKAAGNSGQYAIVSGGANVATFNNWIAAAKSEAASKFSNMTLVGGIRYTENTADALTQAQNLMTAFPDLKGIIAVPSFAVPGVAQAVTNAGKIGKVAVTGFGSPQTAGPFLKSGAMTSTVLWNVDDLGALTVWAMDQVVRGKPFETENTVPGLAGQYSYDASTNTLLLGRPSVFTKDNYAKYNF</sequence>
<dbReference type="PROSITE" id="PS51257">
    <property type="entry name" value="PROKAR_LIPOPROTEIN"/>
    <property type="match status" value="1"/>
</dbReference>
<organism evidence="4 5">
    <name type="scientific">Tsukamurella soli</name>
    <dbReference type="NCBI Taxonomy" id="644556"/>
    <lineage>
        <taxon>Bacteria</taxon>
        <taxon>Bacillati</taxon>
        <taxon>Actinomycetota</taxon>
        <taxon>Actinomycetes</taxon>
        <taxon>Mycobacteriales</taxon>
        <taxon>Tsukamurellaceae</taxon>
        <taxon>Tsukamurella</taxon>
    </lineage>
</organism>
<dbReference type="Gene3D" id="3.40.50.2300">
    <property type="match status" value="2"/>
</dbReference>
<dbReference type="InterPro" id="IPR025997">
    <property type="entry name" value="SBP_2_dom"/>
</dbReference>
<feature type="signal peptide" evidence="2">
    <location>
        <begin position="1"/>
        <end position="29"/>
    </location>
</feature>
<name>A0ABP8JGM6_9ACTN</name>
<reference evidence="5" key="1">
    <citation type="journal article" date="2019" name="Int. J. Syst. Evol. Microbiol.">
        <title>The Global Catalogue of Microorganisms (GCM) 10K type strain sequencing project: providing services to taxonomists for standard genome sequencing and annotation.</title>
        <authorList>
            <consortium name="The Broad Institute Genomics Platform"/>
            <consortium name="The Broad Institute Genome Sequencing Center for Infectious Disease"/>
            <person name="Wu L."/>
            <person name="Ma J."/>
        </authorList>
    </citation>
    <scope>NUCLEOTIDE SEQUENCE [LARGE SCALE GENOMIC DNA]</scope>
    <source>
        <strain evidence="5">JCM 17688</strain>
    </source>
</reference>
<dbReference type="SUPFAM" id="SSF53822">
    <property type="entry name" value="Periplasmic binding protein-like I"/>
    <property type="match status" value="1"/>
</dbReference>
<dbReference type="PANTHER" id="PTHR30036:SF8">
    <property type="entry name" value="ABC-TYPE SUGAR TRANSPORT SYSTEM PERIPLASMIC COMPONENT-LIKE PROTEIN"/>
    <property type="match status" value="1"/>
</dbReference>
<evidence type="ECO:0000256" key="2">
    <source>
        <dbReference type="SAM" id="SignalP"/>
    </source>
</evidence>
<evidence type="ECO:0000256" key="1">
    <source>
        <dbReference type="ARBA" id="ARBA00004196"/>
    </source>
</evidence>
<dbReference type="CDD" id="cd06302">
    <property type="entry name" value="PBP1_LsrB_Quorum_Sensing-like"/>
    <property type="match status" value="1"/>
</dbReference>